<accession>A0A7Z0SD77</accession>
<reference evidence="1 2" key="1">
    <citation type="submission" date="2020-05" db="EMBL/GenBank/DDBJ databases">
        <title>Horizontal transmission and recombination maintain forever young bacterial symbiont genomes.</title>
        <authorList>
            <person name="Russell S.L."/>
            <person name="Pepper-Tunick E."/>
            <person name="Svedberg J."/>
            <person name="Byrne A."/>
            <person name="Ruelas Castillo J."/>
            <person name="Vollmers C."/>
            <person name="Beinart R.A."/>
            <person name="Corbett-Detig R."/>
        </authorList>
    </citation>
    <scope>NUCLEOTIDE SEQUENCE [LARGE SCALE GENOMIC DNA]</scope>
    <source>
        <strain evidence="1">4727-3</strain>
    </source>
</reference>
<evidence type="ECO:0000313" key="1">
    <source>
        <dbReference type="EMBL" id="NYT46402.1"/>
    </source>
</evidence>
<dbReference type="EMBL" id="JACCHS010000002">
    <property type="protein sequence ID" value="NYT46402.1"/>
    <property type="molecule type" value="Genomic_DNA"/>
</dbReference>
<name>A0A7Z0SD77_9GAMM</name>
<sequence length="96" mass="10653">MNMPPSSSALSTLNNEQKQALTNWQALGFPEDELPPIYSSASGSLNLPKVYIKDEQGDISQKLMVEMALVPNQPIIEFELTHFDELEDESSGSGRR</sequence>
<protein>
    <submittedName>
        <fullName evidence="1">Uncharacterized protein</fullName>
    </submittedName>
</protein>
<proteinExistence type="predicted"/>
<organism evidence="1 2">
    <name type="scientific">Candidatus Methanofishera endochildressiae</name>
    <dbReference type="NCBI Taxonomy" id="2738884"/>
    <lineage>
        <taxon>Bacteria</taxon>
        <taxon>Pseudomonadati</taxon>
        <taxon>Pseudomonadota</taxon>
        <taxon>Gammaproteobacteria</taxon>
        <taxon>Candidatus Methanofishera</taxon>
    </lineage>
</organism>
<comment type="caution">
    <text evidence="1">The sequence shown here is derived from an EMBL/GenBank/DDBJ whole genome shotgun (WGS) entry which is preliminary data.</text>
</comment>
<dbReference type="AlphaFoldDB" id="A0A7Z0SD77"/>
<dbReference type="Proteomes" id="UP000537890">
    <property type="component" value="Unassembled WGS sequence"/>
</dbReference>
<gene>
    <name evidence="1" type="ORF">H0A75_00450</name>
</gene>
<evidence type="ECO:0000313" key="2">
    <source>
        <dbReference type="Proteomes" id="UP000537890"/>
    </source>
</evidence>